<protein>
    <submittedName>
        <fullName evidence="1">DUF4185 domain-containing protein</fullName>
    </submittedName>
</protein>
<reference evidence="1 2" key="1">
    <citation type="submission" date="2020-01" db="EMBL/GenBank/DDBJ databases">
        <authorList>
            <person name="Kim M.K."/>
        </authorList>
    </citation>
    <scope>NUCLEOTIDE SEQUENCE [LARGE SCALE GENOMIC DNA]</scope>
    <source>
        <strain evidence="1 2">172606-1</strain>
    </source>
</reference>
<proteinExistence type="predicted"/>
<dbReference type="RefSeq" id="WP_162443411.1">
    <property type="nucleotide sequence ID" value="NZ_CP048222.1"/>
</dbReference>
<keyword evidence="2" id="KW-1185">Reference proteome</keyword>
<dbReference type="Proteomes" id="UP000480178">
    <property type="component" value="Chromosome"/>
</dbReference>
<dbReference type="AlphaFoldDB" id="A0A6C0GHE9"/>
<evidence type="ECO:0000313" key="2">
    <source>
        <dbReference type="Proteomes" id="UP000480178"/>
    </source>
</evidence>
<name>A0A6C0GHE9_9BACT</name>
<gene>
    <name evidence="1" type="ORF">GXP67_12400</name>
</gene>
<organism evidence="1 2">
    <name type="scientific">Rhodocytophaga rosea</name>
    <dbReference type="NCBI Taxonomy" id="2704465"/>
    <lineage>
        <taxon>Bacteria</taxon>
        <taxon>Pseudomonadati</taxon>
        <taxon>Bacteroidota</taxon>
        <taxon>Cytophagia</taxon>
        <taxon>Cytophagales</taxon>
        <taxon>Rhodocytophagaceae</taxon>
        <taxon>Rhodocytophaga</taxon>
    </lineage>
</organism>
<sequence length="398" mass="45906">MPYPQSDLIDSFQWSSDPSRYPGSGSDMHWWTWGIDDAVYVLDDDGKNFGGPINYAHVLRVTGTPPHHKVETVTDFMDIPFRKMLPKDKMLHRYVDGIIAVDSLLYVIIYDYDWNLPRIMPYFDSIRPRLENYDPFKGASEPMLSHMFFTSSYSKNYGIAGIIKSTDLGKTWTNIPNAQTPRFLGPNFAGLTFLNFGPGYSDVPNDLLPYVYAMSNDGSWETGDHVFMARVHKDSIIYREAWQFLSGVENNIPSWSTSEEESHPIFCDPGHTAHPTISYNKALKRYILGMYSDIVPHRENASNEEWSKWDKESEMQLYESENPWGPWKIFHNEKPWGGTRHSAYLPQITNKWWSTDGLSGTLLFAGDYTAVHKHHEYYGFMTQSFTLKLKKISNGHCK</sequence>
<dbReference type="EMBL" id="CP048222">
    <property type="protein sequence ID" value="QHT67379.1"/>
    <property type="molecule type" value="Genomic_DNA"/>
</dbReference>
<evidence type="ECO:0000313" key="1">
    <source>
        <dbReference type="EMBL" id="QHT67379.1"/>
    </source>
</evidence>
<accession>A0A6C0GHE9</accession>
<dbReference type="KEGG" id="rhoz:GXP67_12400"/>